<comment type="caution">
    <text evidence="2">The sequence shown here is derived from an EMBL/GenBank/DDBJ whole genome shotgun (WGS) entry which is preliminary data.</text>
</comment>
<evidence type="ECO:0000313" key="2">
    <source>
        <dbReference type="EMBL" id="KAJ1213764.1"/>
    </source>
</evidence>
<dbReference type="Proteomes" id="UP001066276">
    <property type="component" value="Chromosome 1_1"/>
</dbReference>
<protein>
    <submittedName>
        <fullName evidence="2">Uncharacterized protein</fullName>
    </submittedName>
</protein>
<dbReference type="EMBL" id="JANPWB010000001">
    <property type="protein sequence ID" value="KAJ1213764.1"/>
    <property type="molecule type" value="Genomic_DNA"/>
</dbReference>
<sequence length="94" mass="10739">MTLGNTSDVLLETLLSERTCHSNARRAVRHVLRLRSYGDAWIPPERSRRGDNSFLEPHPNITKKQNKKKSTNKEYLFTKVSGGSTATSVRELKR</sequence>
<evidence type="ECO:0000313" key="3">
    <source>
        <dbReference type="Proteomes" id="UP001066276"/>
    </source>
</evidence>
<feature type="region of interest" description="Disordered" evidence="1">
    <location>
        <begin position="46"/>
        <end position="76"/>
    </location>
</feature>
<evidence type="ECO:0000256" key="1">
    <source>
        <dbReference type="SAM" id="MobiDB-lite"/>
    </source>
</evidence>
<accession>A0AAV7WKR8</accession>
<keyword evidence="3" id="KW-1185">Reference proteome</keyword>
<dbReference type="AlphaFoldDB" id="A0AAV7WKR8"/>
<organism evidence="2 3">
    <name type="scientific">Pleurodeles waltl</name>
    <name type="common">Iberian ribbed newt</name>
    <dbReference type="NCBI Taxonomy" id="8319"/>
    <lineage>
        <taxon>Eukaryota</taxon>
        <taxon>Metazoa</taxon>
        <taxon>Chordata</taxon>
        <taxon>Craniata</taxon>
        <taxon>Vertebrata</taxon>
        <taxon>Euteleostomi</taxon>
        <taxon>Amphibia</taxon>
        <taxon>Batrachia</taxon>
        <taxon>Caudata</taxon>
        <taxon>Salamandroidea</taxon>
        <taxon>Salamandridae</taxon>
        <taxon>Pleurodelinae</taxon>
        <taxon>Pleurodeles</taxon>
    </lineage>
</organism>
<gene>
    <name evidence="2" type="ORF">NDU88_001395</name>
</gene>
<name>A0AAV7WKR8_PLEWA</name>
<reference evidence="2" key="1">
    <citation type="journal article" date="2022" name="bioRxiv">
        <title>Sequencing and chromosome-scale assembly of the giantPleurodeles waltlgenome.</title>
        <authorList>
            <person name="Brown T."/>
            <person name="Elewa A."/>
            <person name="Iarovenko S."/>
            <person name="Subramanian E."/>
            <person name="Araus A.J."/>
            <person name="Petzold A."/>
            <person name="Susuki M."/>
            <person name="Suzuki K.-i.T."/>
            <person name="Hayashi T."/>
            <person name="Toyoda A."/>
            <person name="Oliveira C."/>
            <person name="Osipova E."/>
            <person name="Leigh N.D."/>
            <person name="Simon A."/>
            <person name="Yun M.H."/>
        </authorList>
    </citation>
    <scope>NUCLEOTIDE SEQUENCE</scope>
    <source>
        <strain evidence="2">20211129_DDA</strain>
        <tissue evidence="2">Liver</tissue>
    </source>
</reference>
<proteinExistence type="predicted"/>